<dbReference type="InterPro" id="IPR019546">
    <property type="entry name" value="TAT_signal_bac_arc"/>
</dbReference>
<dbReference type="RefSeq" id="WP_084186371.1">
    <property type="nucleotide sequence ID" value="NZ_FTNO01000004.1"/>
</dbReference>
<dbReference type="InterPro" id="IPR002372">
    <property type="entry name" value="PQQ_rpt_dom"/>
</dbReference>
<dbReference type="Pfam" id="PF13360">
    <property type="entry name" value="PQQ_2"/>
    <property type="match status" value="1"/>
</dbReference>
<feature type="compositionally biased region" description="Polar residues" evidence="1">
    <location>
        <begin position="418"/>
        <end position="427"/>
    </location>
</feature>
<dbReference type="PANTHER" id="PTHR34512">
    <property type="entry name" value="CELL SURFACE PROTEIN"/>
    <property type="match status" value="1"/>
</dbReference>
<feature type="compositionally biased region" description="Low complexity" evidence="1">
    <location>
        <begin position="428"/>
        <end position="491"/>
    </location>
</feature>
<reference evidence="4" key="1">
    <citation type="submission" date="2017-01" db="EMBL/GenBank/DDBJ databases">
        <authorList>
            <person name="Varghese N."/>
            <person name="Submissions S."/>
        </authorList>
    </citation>
    <scope>NUCLEOTIDE SEQUENCE [LARGE SCALE GENOMIC DNA]</scope>
    <source>
        <strain evidence="4">CGMCC 1.7737</strain>
    </source>
</reference>
<protein>
    <submittedName>
        <fullName evidence="3">Tat (Twin-arginine translocation) pathway signal sequence</fullName>
    </submittedName>
</protein>
<dbReference type="EMBL" id="FTNO01000004">
    <property type="protein sequence ID" value="SIR73680.1"/>
    <property type="molecule type" value="Genomic_DNA"/>
</dbReference>
<dbReference type="InterPro" id="IPR018391">
    <property type="entry name" value="PQQ_b-propeller_rpt"/>
</dbReference>
<dbReference type="OrthoDB" id="145878at2157"/>
<dbReference type="SUPFAM" id="SSF50998">
    <property type="entry name" value="Quinoprotein alcohol dehydrogenase-like"/>
    <property type="match status" value="2"/>
</dbReference>
<dbReference type="NCBIfam" id="TIGR01409">
    <property type="entry name" value="TAT_signal_seq"/>
    <property type="match status" value="1"/>
</dbReference>
<dbReference type="Proteomes" id="UP000186914">
    <property type="component" value="Unassembled WGS sequence"/>
</dbReference>
<sequence length="537" mass="56596">MNKTNRRGFLKSTGILGATLAVGTQFAPSVNGANGTSNSWTTSRGNAGRTGATTDNGPSSNVTTEWSFDMDGGMHTTEPIIDNGIVYLAVSTVQSPSSSNGYVAAYDIKKKATVWKHDNISRPGTPTLGNDTIYFGTYGSEDANSTGFFALDSTSGEVKWRKSTPANISDPLFADGQLFVSTSGGVSQLNPNTGEVIWTTNGINSSACYADGKLFCGEGVALNANDGSVLWDVSGAKDKLQTIMNGTVYSVHNGNGGKPAIKARAVTDGSVQWSYSPNLQNSWWNATLAVANEHVFFCAGNSVQALDAQTGKQAWKHEIDAELTNAPSVGNNTLYVAGRTTLAQDDGDALVVAIDTASGEQKWKYSFGSWDFDEYGPAAKSPVIADGRVYATTYPMGSTLDWMYTEYADFHILGSNNQTTTTDSQPGESTTKTTSAETTTTDSKPSKTTAKTTTSTSAPNQSTTQTTSTTTGMNETTTKINETTTEMSKTTTTESIIGTTETTTTTTSDGQPGFGVLTTIGGLAGLGAYLRSQLKKE</sequence>
<dbReference type="Gene3D" id="2.140.10.10">
    <property type="entry name" value="Quinoprotein alcohol dehydrogenase-like superfamily"/>
    <property type="match status" value="1"/>
</dbReference>
<evidence type="ECO:0000313" key="4">
    <source>
        <dbReference type="Proteomes" id="UP000186914"/>
    </source>
</evidence>
<feature type="region of interest" description="Disordered" evidence="1">
    <location>
        <begin position="27"/>
        <end position="62"/>
    </location>
</feature>
<evidence type="ECO:0000259" key="2">
    <source>
        <dbReference type="Pfam" id="PF13360"/>
    </source>
</evidence>
<dbReference type="InterPro" id="IPR015943">
    <property type="entry name" value="WD40/YVTN_repeat-like_dom_sf"/>
</dbReference>
<dbReference type="SMART" id="SM00564">
    <property type="entry name" value="PQQ"/>
    <property type="match status" value="6"/>
</dbReference>
<accession>A0A1N7DCT7</accession>
<evidence type="ECO:0000313" key="3">
    <source>
        <dbReference type="EMBL" id="SIR73680.1"/>
    </source>
</evidence>
<dbReference type="InterPro" id="IPR006311">
    <property type="entry name" value="TAT_signal"/>
</dbReference>
<dbReference type="Gene3D" id="2.130.10.10">
    <property type="entry name" value="YVTN repeat-like/Quinoprotein amine dehydrogenase"/>
    <property type="match status" value="1"/>
</dbReference>
<evidence type="ECO:0000256" key="1">
    <source>
        <dbReference type="SAM" id="MobiDB-lite"/>
    </source>
</evidence>
<dbReference type="PANTHER" id="PTHR34512:SF30">
    <property type="entry name" value="OUTER MEMBRANE PROTEIN ASSEMBLY FACTOR BAMB"/>
    <property type="match status" value="1"/>
</dbReference>
<dbReference type="PROSITE" id="PS51318">
    <property type="entry name" value="TAT"/>
    <property type="match status" value="1"/>
</dbReference>
<dbReference type="AlphaFoldDB" id="A0A1N7DCT7"/>
<proteinExistence type="predicted"/>
<keyword evidence="4" id="KW-1185">Reference proteome</keyword>
<feature type="domain" description="Pyrrolo-quinoline quinone repeat" evidence="2">
    <location>
        <begin position="221"/>
        <end position="396"/>
    </location>
</feature>
<dbReference type="InterPro" id="IPR011047">
    <property type="entry name" value="Quinoprotein_ADH-like_sf"/>
</dbReference>
<name>A0A1N7DCT7_9EURY</name>
<gene>
    <name evidence="3" type="ORF">SAMN05421858_3521</name>
</gene>
<feature type="region of interest" description="Disordered" evidence="1">
    <location>
        <begin position="418"/>
        <end position="491"/>
    </location>
</feature>
<organism evidence="3 4">
    <name type="scientific">Haladaptatus litoreus</name>
    <dbReference type="NCBI Taxonomy" id="553468"/>
    <lineage>
        <taxon>Archaea</taxon>
        <taxon>Methanobacteriati</taxon>
        <taxon>Methanobacteriota</taxon>
        <taxon>Stenosarchaea group</taxon>
        <taxon>Halobacteria</taxon>
        <taxon>Halobacteriales</taxon>
        <taxon>Haladaptataceae</taxon>
        <taxon>Haladaptatus</taxon>
    </lineage>
</organism>